<reference evidence="2" key="1">
    <citation type="submission" date="2018-05" db="EMBL/GenBank/DDBJ databases">
        <authorList>
            <person name="Lanie J.A."/>
            <person name="Ng W.-L."/>
            <person name="Kazmierczak K.M."/>
            <person name="Andrzejewski T.M."/>
            <person name="Davidsen T.M."/>
            <person name="Wayne K.J."/>
            <person name="Tettelin H."/>
            <person name="Glass J.I."/>
            <person name="Rusch D."/>
            <person name="Podicherti R."/>
            <person name="Tsui H.-C.T."/>
            <person name="Winkler M.E."/>
        </authorList>
    </citation>
    <scope>NUCLEOTIDE SEQUENCE</scope>
</reference>
<feature type="domain" description="Rho termination factor-like N-terminal" evidence="1">
    <location>
        <begin position="284"/>
        <end position="316"/>
    </location>
</feature>
<dbReference type="PANTHER" id="PTHR34449:SF2">
    <property type="entry name" value="RHO TERMINATION FACTOR"/>
    <property type="match status" value="1"/>
</dbReference>
<evidence type="ECO:0000259" key="1">
    <source>
        <dbReference type="Pfam" id="PF07498"/>
    </source>
</evidence>
<evidence type="ECO:0000313" key="2">
    <source>
        <dbReference type="EMBL" id="SUZ81437.1"/>
    </source>
</evidence>
<dbReference type="AlphaFoldDB" id="A0A381QUH2"/>
<dbReference type="Pfam" id="PF07498">
    <property type="entry name" value="Rho_N"/>
    <property type="match status" value="1"/>
</dbReference>
<dbReference type="GO" id="GO:0006353">
    <property type="term" value="P:DNA-templated transcription termination"/>
    <property type="evidence" value="ECO:0007669"/>
    <property type="project" value="InterPro"/>
</dbReference>
<protein>
    <recommendedName>
        <fullName evidence="1">Rho termination factor-like N-terminal domain-containing protein</fullName>
    </recommendedName>
</protein>
<sequence length="317" mass="38615">MNYQTLLNQLEHHTEENNHYFKKIHNVLYFNDETFLHNPDFLNENNNREKTYTIEIKNLEKKRINVIKNIPNNFKRFSKFINNYFEIGKYNLCDENESLIKCILNILDYKMVNGKNELFKKMLRENDAINLFNKFNFQKRKICKKKVLRNLLINQDEDNEIIIKFLCDYLNINLLILENTKYNLYSNNDEFELYKVTLVLYKYDDQYYTLSEKKTNKKIFTSEDNINYRIKYNLFIQNHNFQKPIDQQLENVFELTNQMNNLNLVESPEEIIEEIIDLPIINYNKMKVTELKKLCKERKIKGYSKLKKKELIEILKK</sequence>
<dbReference type="EMBL" id="UINC01001468">
    <property type="protein sequence ID" value="SUZ81437.1"/>
    <property type="molecule type" value="Genomic_DNA"/>
</dbReference>
<gene>
    <name evidence="2" type="ORF">METZ01_LOCUS34291</name>
</gene>
<dbReference type="PANTHER" id="PTHR34449">
    <property type="entry name" value="RHO TERMINATION FACTOR"/>
    <property type="match status" value="1"/>
</dbReference>
<proteinExistence type="predicted"/>
<dbReference type="InterPro" id="IPR036361">
    <property type="entry name" value="SAP_dom_sf"/>
</dbReference>
<name>A0A381QUH2_9ZZZZ</name>
<dbReference type="Gene3D" id="1.10.720.30">
    <property type="entry name" value="SAP domain"/>
    <property type="match status" value="1"/>
</dbReference>
<dbReference type="InterPro" id="IPR011112">
    <property type="entry name" value="Rho-like_N"/>
</dbReference>
<accession>A0A381QUH2</accession>
<organism evidence="2">
    <name type="scientific">marine metagenome</name>
    <dbReference type="NCBI Taxonomy" id="408172"/>
    <lineage>
        <taxon>unclassified sequences</taxon>
        <taxon>metagenomes</taxon>
        <taxon>ecological metagenomes</taxon>
    </lineage>
</organism>